<accession>A0AAV5ALL3</accession>
<proteinExistence type="predicted"/>
<dbReference type="EMBL" id="BPWL01000008">
    <property type="protein sequence ID" value="GJJ13573.1"/>
    <property type="molecule type" value="Genomic_DNA"/>
</dbReference>
<reference evidence="2" key="1">
    <citation type="submission" date="2021-10" db="EMBL/GenBank/DDBJ databases">
        <title>De novo Genome Assembly of Clathrus columnatus (Basidiomycota, Fungi) Using Illumina and Nanopore Sequence Data.</title>
        <authorList>
            <person name="Ogiso-Tanaka E."/>
            <person name="Itagaki H."/>
            <person name="Hosoya T."/>
            <person name="Hosaka K."/>
        </authorList>
    </citation>
    <scope>NUCLEOTIDE SEQUENCE</scope>
    <source>
        <strain evidence="2">MO-923</strain>
    </source>
</reference>
<evidence type="ECO:0000313" key="2">
    <source>
        <dbReference type="EMBL" id="GJJ13573.1"/>
    </source>
</evidence>
<evidence type="ECO:0000256" key="1">
    <source>
        <dbReference type="SAM" id="SignalP"/>
    </source>
</evidence>
<organism evidence="2 3">
    <name type="scientific">Clathrus columnatus</name>
    <dbReference type="NCBI Taxonomy" id="1419009"/>
    <lineage>
        <taxon>Eukaryota</taxon>
        <taxon>Fungi</taxon>
        <taxon>Dikarya</taxon>
        <taxon>Basidiomycota</taxon>
        <taxon>Agaricomycotina</taxon>
        <taxon>Agaricomycetes</taxon>
        <taxon>Phallomycetidae</taxon>
        <taxon>Phallales</taxon>
        <taxon>Clathraceae</taxon>
        <taxon>Clathrus</taxon>
    </lineage>
</organism>
<dbReference type="Proteomes" id="UP001050691">
    <property type="component" value="Unassembled WGS sequence"/>
</dbReference>
<dbReference type="Gene3D" id="3.40.50.1110">
    <property type="entry name" value="SGNH hydrolase"/>
    <property type="match status" value="1"/>
</dbReference>
<keyword evidence="3" id="KW-1185">Reference proteome</keyword>
<name>A0AAV5ALL3_9AGAM</name>
<keyword evidence="1" id="KW-0732">Signal</keyword>
<sequence length="243" mass="26367">MQRIIILTIFINIIGALRFDNQHNDGIHLAVGPQCGRLSGTVADVNAGLLPLQRYRTIVAFGDSYTDGGTRDGGLRAPAIVIPPNPKAGGRTTNGPVWVKDIGSDTGALVKDYAVEYSSESRTFRYETYLSVPADEVGNLPKAANTIIEQVTLLTRPPTNARSFLVLDDYGRGTESVAGDAFKQQYYTGLYNLSRTIPGFKAAFVDFKTIWNGVLGPDPGYKAFGYASDGACTLNSSTHYWFL</sequence>
<feature type="signal peptide" evidence="1">
    <location>
        <begin position="1"/>
        <end position="16"/>
    </location>
</feature>
<evidence type="ECO:0000313" key="3">
    <source>
        <dbReference type="Proteomes" id="UP001050691"/>
    </source>
</evidence>
<gene>
    <name evidence="2" type="ORF">Clacol_007828</name>
</gene>
<dbReference type="AlphaFoldDB" id="A0AAV5ALL3"/>
<feature type="chain" id="PRO_5043943801" evidence="1">
    <location>
        <begin position="17"/>
        <end position="243"/>
    </location>
</feature>
<comment type="caution">
    <text evidence="2">The sequence shown here is derived from an EMBL/GenBank/DDBJ whole genome shotgun (WGS) entry which is preliminary data.</text>
</comment>
<dbReference type="InterPro" id="IPR036514">
    <property type="entry name" value="SGNH_hydro_sf"/>
</dbReference>
<protein>
    <submittedName>
        <fullName evidence="2">Uncharacterized protein</fullName>
    </submittedName>
</protein>